<evidence type="ECO:0000313" key="1">
    <source>
        <dbReference type="EMBL" id="SVE01959.1"/>
    </source>
</evidence>
<proteinExistence type="predicted"/>
<name>A0A383A2Z3_9ZZZZ</name>
<accession>A0A383A2Z3</accession>
<feature type="non-terminal residue" evidence="1">
    <location>
        <position position="37"/>
    </location>
</feature>
<reference evidence="1" key="1">
    <citation type="submission" date="2018-05" db="EMBL/GenBank/DDBJ databases">
        <authorList>
            <person name="Lanie J.A."/>
            <person name="Ng W.-L."/>
            <person name="Kazmierczak K.M."/>
            <person name="Andrzejewski T.M."/>
            <person name="Davidsen T.M."/>
            <person name="Wayne K.J."/>
            <person name="Tettelin H."/>
            <person name="Glass J.I."/>
            <person name="Rusch D."/>
            <person name="Podicherti R."/>
            <person name="Tsui H.-C.T."/>
            <person name="Winkler M.E."/>
        </authorList>
    </citation>
    <scope>NUCLEOTIDE SEQUENCE</scope>
</reference>
<organism evidence="1">
    <name type="scientific">marine metagenome</name>
    <dbReference type="NCBI Taxonomy" id="408172"/>
    <lineage>
        <taxon>unclassified sequences</taxon>
        <taxon>metagenomes</taxon>
        <taxon>ecological metagenomes</taxon>
    </lineage>
</organism>
<sequence length="37" mass="4439">MSVFFQITFENVHEMLHFSHPVQTHAEGVFQRRVHQS</sequence>
<dbReference type="AlphaFoldDB" id="A0A383A2Z3"/>
<dbReference type="EMBL" id="UINC01188641">
    <property type="protein sequence ID" value="SVE01959.1"/>
    <property type="molecule type" value="Genomic_DNA"/>
</dbReference>
<gene>
    <name evidence="1" type="ORF">METZ01_LOCUS454813</name>
</gene>
<protein>
    <submittedName>
        <fullName evidence="1">Uncharacterized protein</fullName>
    </submittedName>
</protein>